<organism evidence="2 3">
    <name type="scientific">Iocasia fonsfrigidae</name>
    <dbReference type="NCBI Taxonomy" id="2682810"/>
    <lineage>
        <taxon>Bacteria</taxon>
        <taxon>Bacillati</taxon>
        <taxon>Bacillota</taxon>
        <taxon>Clostridia</taxon>
        <taxon>Halanaerobiales</taxon>
        <taxon>Halanaerobiaceae</taxon>
        <taxon>Iocasia</taxon>
    </lineage>
</organism>
<dbReference type="InterPro" id="IPR003141">
    <property type="entry name" value="Pol/His_phosphatase_N"/>
</dbReference>
<dbReference type="SMART" id="SM00481">
    <property type="entry name" value="POLIIIAc"/>
    <property type="match status" value="1"/>
</dbReference>
<evidence type="ECO:0000259" key="1">
    <source>
        <dbReference type="SMART" id="SM00481"/>
    </source>
</evidence>
<name>A0A8A7KJ82_9FIRM</name>
<dbReference type="AlphaFoldDB" id="A0A8A7KJ82"/>
<dbReference type="RefSeq" id="WP_230867979.1">
    <property type="nucleotide sequence ID" value="NZ_CP046640.1"/>
</dbReference>
<keyword evidence="3" id="KW-1185">Reference proteome</keyword>
<evidence type="ECO:0000313" key="2">
    <source>
        <dbReference type="EMBL" id="QTL99649.1"/>
    </source>
</evidence>
<dbReference type="SUPFAM" id="SSF89550">
    <property type="entry name" value="PHP domain-like"/>
    <property type="match status" value="1"/>
</dbReference>
<dbReference type="InterPro" id="IPR004013">
    <property type="entry name" value="PHP_dom"/>
</dbReference>
<reference evidence="2" key="1">
    <citation type="submission" date="2019-12" db="EMBL/GenBank/DDBJ databases">
        <authorList>
            <person name="zhang j."/>
            <person name="sun C.M."/>
        </authorList>
    </citation>
    <scope>NUCLEOTIDE SEQUENCE</scope>
    <source>
        <strain evidence="2">NS-1</strain>
    </source>
</reference>
<dbReference type="InterPro" id="IPR052018">
    <property type="entry name" value="PHP_domain"/>
</dbReference>
<dbReference type="Gene3D" id="3.20.20.140">
    <property type="entry name" value="Metal-dependent hydrolases"/>
    <property type="match status" value="1"/>
</dbReference>
<evidence type="ECO:0000313" key="3">
    <source>
        <dbReference type="Proteomes" id="UP000665020"/>
    </source>
</evidence>
<dbReference type="KEGG" id="ifn:GM661_17665"/>
<dbReference type="PANTHER" id="PTHR42924:SF3">
    <property type="entry name" value="POLYMERASE_HISTIDINOL PHOSPHATASE N-TERMINAL DOMAIN-CONTAINING PROTEIN"/>
    <property type="match status" value="1"/>
</dbReference>
<accession>A0A8A7KJ82</accession>
<sequence length="246" mass="27829">MRCFKADLHIHSCLSPCADIIMTAGNIIKKAVEQGLDIIAITDHNSARNVAAAVEIAAGSPLEVIPGMEVESAEGVHLLCFFDQLEQLITWQEEVYQSLPDMLNDEEYFGYQIITDQEDEFIAKEERLLATAVKMRIEDIVKKITCLGGLVIPSHIDRPYNSMLANLGFIPPEMEISILEISKHVSEKEIKERFPFIKEYSLISSSDSHYLIDIKPMMEFYMEEVSLPEIKLAVLGRNGRKSRIIK</sequence>
<dbReference type="CDD" id="cd07432">
    <property type="entry name" value="PHP_HisPPase"/>
    <property type="match status" value="1"/>
</dbReference>
<gene>
    <name evidence="2" type="ORF">GM661_17665</name>
</gene>
<dbReference type="InterPro" id="IPR016195">
    <property type="entry name" value="Pol/histidinol_Pase-like"/>
</dbReference>
<dbReference type="Pfam" id="PF02811">
    <property type="entry name" value="PHP"/>
    <property type="match status" value="1"/>
</dbReference>
<protein>
    <submittedName>
        <fullName evidence="2">PHP domain-containing protein</fullName>
    </submittedName>
</protein>
<dbReference type="GO" id="GO:0004534">
    <property type="term" value="F:5'-3' RNA exonuclease activity"/>
    <property type="evidence" value="ECO:0007669"/>
    <property type="project" value="TreeGrafter"/>
</dbReference>
<dbReference type="PANTHER" id="PTHR42924">
    <property type="entry name" value="EXONUCLEASE"/>
    <property type="match status" value="1"/>
</dbReference>
<proteinExistence type="predicted"/>
<dbReference type="Proteomes" id="UP000665020">
    <property type="component" value="Chromosome"/>
</dbReference>
<feature type="domain" description="Polymerase/histidinol phosphatase N-terminal" evidence="1">
    <location>
        <begin position="6"/>
        <end position="74"/>
    </location>
</feature>
<dbReference type="EMBL" id="CP046640">
    <property type="protein sequence ID" value="QTL99649.1"/>
    <property type="molecule type" value="Genomic_DNA"/>
</dbReference>
<dbReference type="GO" id="GO:0035312">
    <property type="term" value="F:5'-3' DNA exonuclease activity"/>
    <property type="evidence" value="ECO:0007669"/>
    <property type="project" value="TreeGrafter"/>
</dbReference>